<sequence>MKFIHRFGYYLGGLLIGSIFVYFIWGKKKVQFDYLPNARVLKDIRTDVRLFSDNASNSMNTIGLDSTDIASILENGEVDFKKSEPRNEPCKKYVIDGITKEKNITLIVKKCDTISTINEILLK</sequence>
<accession>A0ABU2Y0G4</accession>
<protein>
    <submittedName>
        <fullName evidence="2">DUF4258 domain-containing protein</fullName>
    </submittedName>
</protein>
<name>A0ABU2Y0G4_9FLAO</name>
<reference evidence="2 3" key="1">
    <citation type="submission" date="2023-09" db="EMBL/GenBank/DDBJ databases">
        <authorList>
            <person name="Rey-Velasco X."/>
        </authorList>
    </citation>
    <scope>NUCLEOTIDE SEQUENCE [LARGE SCALE GENOMIC DNA]</scope>
    <source>
        <strain evidence="2 3">P050</strain>
    </source>
</reference>
<dbReference type="RefSeq" id="WP_311591428.1">
    <property type="nucleotide sequence ID" value="NZ_JAVRHV010000001.1"/>
</dbReference>
<dbReference type="InterPro" id="IPR025354">
    <property type="entry name" value="DUF4258"/>
</dbReference>
<dbReference type="Pfam" id="PF14076">
    <property type="entry name" value="DUF4258"/>
    <property type="match status" value="1"/>
</dbReference>
<evidence type="ECO:0000313" key="2">
    <source>
        <dbReference type="EMBL" id="MDT0551647.1"/>
    </source>
</evidence>
<gene>
    <name evidence="2" type="ORF">RM519_00175</name>
</gene>
<dbReference type="EMBL" id="JAVRHV010000001">
    <property type="protein sequence ID" value="MDT0551647.1"/>
    <property type="molecule type" value="Genomic_DNA"/>
</dbReference>
<feature type="transmembrane region" description="Helical" evidence="1">
    <location>
        <begin position="7"/>
        <end position="25"/>
    </location>
</feature>
<dbReference type="Proteomes" id="UP001252186">
    <property type="component" value="Unassembled WGS sequence"/>
</dbReference>
<keyword evidence="1" id="KW-0812">Transmembrane</keyword>
<evidence type="ECO:0000256" key="1">
    <source>
        <dbReference type="SAM" id="Phobius"/>
    </source>
</evidence>
<keyword evidence="1" id="KW-0472">Membrane</keyword>
<evidence type="ECO:0000313" key="3">
    <source>
        <dbReference type="Proteomes" id="UP001252186"/>
    </source>
</evidence>
<organism evidence="2 3">
    <name type="scientific">Urechidicola vernalis</name>
    <dbReference type="NCBI Taxonomy" id="3075600"/>
    <lineage>
        <taxon>Bacteria</taxon>
        <taxon>Pseudomonadati</taxon>
        <taxon>Bacteroidota</taxon>
        <taxon>Flavobacteriia</taxon>
        <taxon>Flavobacteriales</taxon>
        <taxon>Flavobacteriaceae</taxon>
        <taxon>Urechidicola</taxon>
    </lineage>
</organism>
<proteinExistence type="predicted"/>
<keyword evidence="1" id="KW-1133">Transmembrane helix</keyword>
<comment type="caution">
    <text evidence="2">The sequence shown here is derived from an EMBL/GenBank/DDBJ whole genome shotgun (WGS) entry which is preliminary data.</text>
</comment>
<keyword evidence="3" id="KW-1185">Reference proteome</keyword>